<dbReference type="RefSeq" id="WP_281381212.1">
    <property type="nucleotide sequence ID" value="NZ_BSPG01000029.1"/>
</dbReference>
<name>A0A7W6AKV6_9HYPH</name>
<reference evidence="1 2" key="1">
    <citation type="submission" date="2020-08" db="EMBL/GenBank/DDBJ databases">
        <title>Genomic Encyclopedia of Type Strains, Phase IV (KMG-IV): sequencing the most valuable type-strain genomes for metagenomic binning, comparative biology and taxonomic classification.</title>
        <authorList>
            <person name="Goeker M."/>
        </authorList>
    </citation>
    <scope>NUCLEOTIDE SEQUENCE [LARGE SCALE GENOMIC DNA]</scope>
    <source>
        <strain evidence="1 2">DSM 24105</strain>
    </source>
</reference>
<dbReference type="EMBL" id="JACIDN010000011">
    <property type="protein sequence ID" value="MBB3905333.1"/>
    <property type="molecule type" value="Genomic_DNA"/>
</dbReference>
<organism evidence="1 2">
    <name type="scientific">Methylobacterium brachythecii</name>
    <dbReference type="NCBI Taxonomy" id="1176177"/>
    <lineage>
        <taxon>Bacteria</taxon>
        <taxon>Pseudomonadati</taxon>
        <taxon>Pseudomonadota</taxon>
        <taxon>Alphaproteobacteria</taxon>
        <taxon>Hyphomicrobiales</taxon>
        <taxon>Methylobacteriaceae</taxon>
        <taxon>Methylobacterium</taxon>
    </lineage>
</organism>
<accession>A0A7W6AKV6</accession>
<proteinExistence type="predicted"/>
<dbReference type="AlphaFoldDB" id="A0A7W6AKV6"/>
<sequence>MRMLPLLVVFALLAAGIGYALAAEGRHAPAHSLRGAPVPPRVP</sequence>
<evidence type="ECO:0000313" key="1">
    <source>
        <dbReference type="EMBL" id="MBB3905333.1"/>
    </source>
</evidence>
<evidence type="ECO:0000313" key="2">
    <source>
        <dbReference type="Proteomes" id="UP000517759"/>
    </source>
</evidence>
<protein>
    <submittedName>
        <fullName evidence="1">Uncharacterized protein</fullName>
    </submittedName>
</protein>
<dbReference type="Proteomes" id="UP000517759">
    <property type="component" value="Unassembled WGS sequence"/>
</dbReference>
<gene>
    <name evidence="1" type="ORF">GGR33_004866</name>
</gene>
<comment type="caution">
    <text evidence="1">The sequence shown here is derived from an EMBL/GenBank/DDBJ whole genome shotgun (WGS) entry which is preliminary data.</text>
</comment>